<protein>
    <submittedName>
        <fullName evidence="2">Predicted transcription regulator (PadR-like family)</fullName>
    </submittedName>
</protein>
<keyword evidence="3" id="KW-1185">Reference proteome</keyword>
<accession>Q0W129</accession>
<sequence>MSVAIPNFFQNPTKASLNYFVLMLLRNSPKHGYMLMQDIERHTGGHWRPSHSAIYKLLNRLEADGYITSWEEKDGERARRVYKISETGKKLLEESERDFESFINAFISSLLEAERVNPDHLTVLLTKKGKAMMNALDPDQRLKALMKLKTFLDTEIVRVNKALEELQKAPL</sequence>
<dbReference type="KEGG" id="rci:RRC154"/>
<dbReference type="AlphaFoldDB" id="Q0W129"/>
<organism evidence="2 3">
    <name type="scientific">Methanocella arvoryzae (strain DSM 22066 / NBRC 105507 / MRE50)</name>
    <dbReference type="NCBI Taxonomy" id="351160"/>
    <lineage>
        <taxon>Archaea</taxon>
        <taxon>Methanobacteriati</taxon>
        <taxon>Methanobacteriota</taxon>
        <taxon>Stenosarchaea group</taxon>
        <taxon>Methanomicrobia</taxon>
        <taxon>Methanocellales</taxon>
        <taxon>Methanocellaceae</taxon>
        <taxon>Methanocella</taxon>
    </lineage>
</organism>
<dbReference type="STRING" id="351160.RRC154"/>
<evidence type="ECO:0000313" key="2">
    <source>
        <dbReference type="EMBL" id="CAJ37914.1"/>
    </source>
</evidence>
<dbReference type="SUPFAM" id="SSF46785">
    <property type="entry name" value="Winged helix' DNA-binding domain"/>
    <property type="match status" value="1"/>
</dbReference>
<dbReference type="OrthoDB" id="56053at2157"/>
<proteinExistence type="predicted"/>
<dbReference type="GeneID" id="5142681"/>
<evidence type="ECO:0000259" key="1">
    <source>
        <dbReference type="Pfam" id="PF03551"/>
    </source>
</evidence>
<dbReference type="PANTHER" id="PTHR43252">
    <property type="entry name" value="TRANSCRIPTIONAL REGULATOR YQJI"/>
    <property type="match status" value="1"/>
</dbReference>
<reference evidence="2 3" key="1">
    <citation type="journal article" date="2006" name="Science">
        <title>Genome of rice cluster I archaea -- the key methane producers in the rice rhizosphere.</title>
        <authorList>
            <person name="Erkel C."/>
            <person name="Kube M."/>
            <person name="Reinhardt R."/>
            <person name="Liesack W."/>
        </authorList>
    </citation>
    <scope>NUCLEOTIDE SEQUENCE [LARGE SCALE GENOMIC DNA]</scope>
    <source>
        <strain evidence="3">DSM 22066 / NBRC 105507 / MRE50</strain>
    </source>
</reference>
<dbReference type="Pfam" id="PF03551">
    <property type="entry name" value="PadR"/>
    <property type="match status" value="1"/>
</dbReference>
<gene>
    <name evidence="2" type="ORF">RRC154</name>
</gene>
<name>Q0W129_METAR</name>
<feature type="domain" description="Transcription regulator PadR N-terminal" evidence="1">
    <location>
        <begin position="21"/>
        <end position="94"/>
    </location>
</feature>
<dbReference type="PANTHER" id="PTHR43252:SF7">
    <property type="entry name" value="TRANSCRIPTIONAL REGULATOR YQJI"/>
    <property type="match status" value="1"/>
</dbReference>
<dbReference type="Proteomes" id="UP000000663">
    <property type="component" value="Chromosome"/>
</dbReference>
<dbReference type="eggNOG" id="arCOG00002">
    <property type="taxonomic scope" value="Archaea"/>
</dbReference>
<dbReference type="InterPro" id="IPR005149">
    <property type="entry name" value="Tscrpt_reg_PadR_N"/>
</dbReference>
<dbReference type="InterPro" id="IPR036388">
    <property type="entry name" value="WH-like_DNA-bd_sf"/>
</dbReference>
<dbReference type="RefSeq" id="WP_012034680.1">
    <property type="nucleotide sequence ID" value="NC_009464.1"/>
</dbReference>
<dbReference type="EMBL" id="AM114193">
    <property type="protein sequence ID" value="CAJ37914.1"/>
    <property type="molecule type" value="Genomic_DNA"/>
</dbReference>
<dbReference type="Gene3D" id="1.10.10.10">
    <property type="entry name" value="Winged helix-like DNA-binding domain superfamily/Winged helix DNA-binding domain"/>
    <property type="match status" value="1"/>
</dbReference>
<dbReference type="InterPro" id="IPR036390">
    <property type="entry name" value="WH_DNA-bd_sf"/>
</dbReference>
<evidence type="ECO:0000313" key="3">
    <source>
        <dbReference type="Proteomes" id="UP000000663"/>
    </source>
</evidence>